<proteinExistence type="predicted"/>
<reference evidence="1 2" key="1">
    <citation type="submission" date="2016-10" db="EMBL/GenBank/DDBJ databases">
        <authorList>
            <person name="de Groot N.N."/>
        </authorList>
    </citation>
    <scope>NUCLEOTIDE SEQUENCE [LARGE SCALE GENOMIC DNA]</scope>
    <source>
        <strain evidence="1 2">DSM 23031</strain>
    </source>
</reference>
<protein>
    <submittedName>
        <fullName evidence="1">Uncharacterized protein</fullName>
    </submittedName>
</protein>
<evidence type="ECO:0000313" key="1">
    <source>
        <dbReference type="EMBL" id="SEH33039.1"/>
    </source>
</evidence>
<sequence>MKKENQNSKKSLESLKGKKLGDLKTVYAGLQNLTIQDAELGNCITLIYNGGTADDSSWDRK</sequence>
<dbReference type="EMBL" id="FNWQ01000002">
    <property type="protein sequence ID" value="SEH33039.1"/>
    <property type="molecule type" value="Genomic_DNA"/>
</dbReference>
<dbReference type="OrthoDB" id="1273540at2"/>
<accession>A0A1H6HB68</accession>
<dbReference type="RefSeq" id="WP_089692192.1">
    <property type="nucleotide sequence ID" value="NZ_DALZIY010000002.1"/>
</dbReference>
<organism evidence="1 2">
    <name type="scientific">Chryseobacterium culicis</name>
    <dbReference type="NCBI Taxonomy" id="680127"/>
    <lineage>
        <taxon>Bacteria</taxon>
        <taxon>Pseudomonadati</taxon>
        <taxon>Bacteroidota</taxon>
        <taxon>Flavobacteriia</taxon>
        <taxon>Flavobacteriales</taxon>
        <taxon>Weeksellaceae</taxon>
        <taxon>Chryseobacterium group</taxon>
        <taxon>Chryseobacterium</taxon>
    </lineage>
</organism>
<name>A0A1H6HB68_CHRCI</name>
<dbReference type="Proteomes" id="UP000198561">
    <property type="component" value="Unassembled WGS sequence"/>
</dbReference>
<dbReference type="STRING" id="680127.SAMN05421593_2094"/>
<gene>
    <name evidence="1" type="ORF">SAMN05421593_2094</name>
</gene>
<evidence type="ECO:0000313" key="2">
    <source>
        <dbReference type="Proteomes" id="UP000198561"/>
    </source>
</evidence>
<dbReference type="AlphaFoldDB" id="A0A1H6HB68"/>